<gene>
    <name evidence="7" type="ORF">I6N95_15515</name>
</gene>
<dbReference type="Pfam" id="PF00877">
    <property type="entry name" value="NLPC_P60"/>
    <property type="match status" value="1"/>
</dbReference>
<dbReference type="PANTHER" id="PTHR47053">
    <property type="entry name" value="MUREIN DD-ENDOPEPTIDASE MEPH-RELATED"/>
    <property type="match status" value="1"/>
</dbReference>
<dbReference type="AlphaFoldDB" id="A0A940P6Q4"/>
<evidence type="ECO:0000256" key="1">
    <source>
        <dbReference type="ARBA" id="ARBA00007074"/>
    </source>
</evidence>
<keyword evidence="2" id="KW-0645">Protease</keyword>
<organism evidence="7 8">
    <name type="scientific">Vagococcus allomyrinae</name>
    <dbReference type="NCBI Taxonomy" id="2794353"/>
    <lineage>
        <taxon>Bacteria</taxon>
        <taxon>Bacillati</taxon>
        <taxon>Bacillota</taxon>
        <taxon>Bacilli</taxon>
        <taxon>Lactobacillales</taxon>
        <taxon>Enterococcaceae</taxon>
        <taxon>Vagococcus</taxon>
    </lineage>
</organism>
<dbReference type="InterPro" id="IPR002477">
    <property type="entry name" value="Peptidoglycan-bd-like"/>
</dbReference>
<dbReference type="SUPFAM" id="SSF54001">
    <property type="entry name" value="Cysteine proteinases"/>
    <property type="match status" value="1"/>
</dbReference>
<dbReference type="PROSITE" id="PS51935">
    <property type="entry name" value="NLPC_P60"/>
    <property type="match status" value="1"/>
</dbReference>
<keyword evidence="4" id="KW-0788">Thiol protease</keyword>
<reference evidence="7" key="1">
    <citation type="submission" date="2020-12" db="EMBL/GenBank/DDBJ databases">
        <title>Vagococcus allomyrinae sp. nov. and Enterococcus lavae sp. nov., isolated from the larvae of Allomyrina dichotoma.</title>
        <authorList>
            <person name="Lee S.D."/>
        </authorList>
    </citation>
    <scope>NUCLEOTIDE SEQUENCE</scope>
    <source>
        <strain evidence="7">BWB3-3</strain>
    </source>
</reference>
<dbReference type="Proteomes" id="UP000674938">
    <property type="component" value="Unassembled WGS sequence"/>
</dbReference>
<sequence length="301" mass="31811">MKKVKSKLVVILMMVTINLMGVGAPVMTSVWQPTEAEAASNAATIVAEARKHLGKKYVWGANGPNTFDCSGLVDYVYAQKNGYRSVLGARTNVKTYWNNRIPAKMKVYSNPQAGDIVFMSGLGHVGIMISATQFIHAPKPGTVVRIDNIKGWAVAGYARIINGTAVTPTPTPSTSIKTVQTWLNNTYRTGLTVDGVAGAQTKKAITTGVQKEMNGQWKSGITVDGIFGAASKKAWKYGIKSGDSGNITRLIQSRLVTIGYSLTVDGVFGSGTKNAVISFQKSKGLAADGIVGAATAASLFG</sequence>
<comment type="caution">
    <text evidence="7">The sequence shown here is derived from an EMBL/GenBank/DDBJ whole genome shotgun (WGS) entry which is preliminary data.</text>
</comment>
<evidence type="ECO:0000256" key="3">
    <source>
        <dbReference type="ARBA" id="ARBA00022801"/>
    </source>
</evidence>
<comment type="similarity">
    <text evidence="1">Belongs to the peptidase C40 family.</text>
</comment>
<keyword evidence="3" id="KW-0378">Hydrolase</keyword>
<evidence type="ECO:0000313" key="8">
    <source>
        <dbReference type="Proteomes" id="UP000674938"/>
    </source>
</evidence>
<dbReference type="GO" id="GO:0006508">
    <property type="term" value="P:proteolysis"/>
    <property type="evidence" value="ECO:0007669"/>
    <property type="project" value="UniProtKB-KW"/>
</dbReference>
<dbReference type="EMBL" id="JAEEGA010000010">
    <property type="protein sequence ID" value="MBP1042427.1"/>
    <property type="molecule type" value="Genomic_DNA"/>
</dbReference>
<evidence type="ECO:0000256" key="4">
    <source>
        <dbReference type="ARBA" id="ARBA00022807"/>
    </source>
</evidence>
<dbReference type="PANTHER" id="PTHR47053:SF1">
    <property type="entry name" value="MUREIN DD-ENDOPEPTIDASE MEPH-RELATED"/>
    <property type="match status" value="1"/>
</dbReference>
<keyword evidence="8" id="KW-1185">Reference proteome</keyword>
<dbReference type="Gene3D" id="3.90.1720.10">
    <property type="entry name" value="endopeptidase domain like (from Nostoc punctiforme)"/>
    <property type="match status" value="1"/>
</dbReference>
<dbReference type="SUPFAM" id="SSF47090">
    <property type="entry name" value="PGBD-like"/>
    <property type="match status" value="1"/>
</dbReference>
<dbReference type="InterPro" id="IPR000064">
    <property type="entry name" value="NLP_P60_dom"/>
</dbReference>
<proteinExistence type="inferred from homology"/>
<dbReference type="Pfam" id="PF01471">
    <property type="entry name" value="PG_binding_1"/>
    <property type="match status" value="1"/>
</dbReference>
<accession>A0A940P6Q4</accession>
<evidence type="ECO:0000256" key="2">
    <source>
        <dbReference type="ARBA" id="ARBA00022670"/>
    </source>
</evidence>
<name>A0A940P6Q4_9ENTE</name>
<feature type="signal peptide" evidence="5">
    <location>
        <begin position="1"/>
        <end position="21"/>
    </location>
</feature>
<protein>
    <submittedName>
        <fullName evidence="7">Peptidoglycan-binding protein</fullName>
    </submittedName>
</protein>
<evidence type="ECO:0000313" key="7">
    <source>
        <dbReference type="EMBL" id="MBP1042427.1"/>
    </source>
</evidence>
<dbReference type="InterPro" id="IPR038765">
    <property type="entry name" value="Papain-like_cys_pep_sf"/>
</dbReference>
<keyword evidence="5" id="KW-0732">Signal</keyword>
<dbReference type="InterPro" id="IPR036366">
    <property type="entry name" value="PGBDSf"/>
</dbReference>
<dbReference type="InterPro" id="IPR051202">
    <property type="entry name" value="Peptidase_C40"/>
</dbReference>
<dbReference type="RefSeq" id="WP_209529598.1">
    <property type="nucleotide sequence ID" value="NZ_JAEEGA010000010.1"/>
</dbReference>
<feature type="chain" id="PRO_5038962906" evidence="5">
    <location>
        <begin position="22"/>
        <end position="301"/>
    </location>
</feature>
<feature type="domain" description="NlpC/P60" evidence="6">
    <location>
        <begin position="39"/>
        <end position="168"/>
    </location>
</feature>
<dbReference type="Gene3D" id="1.10.101.10">
    <property type="entry name" value="PGBD-like superfamily/PGBD"/>
    <property type="match status" value="2"/>
</dbReference>
<evidence type="ECO:0000259" key="6">
    <source>
        <dbReference type="PROSITE" id="PS51935"/>
    </source>
</evidence>
<dbReference type="InterPro" id="IPR036365">
    <property type="entry name" value="PGBD-like_sf"/>
</dbReference>
<evidence type="ECO:0000256" key="5">
    <source>
        <dbReference type="SAM" id="SignalP"/>
    </source>
</evidence>
<dbReference type="GO" id="GO:0008234">
    <property type="term" value="F:cysteine-type peptidase activity"/>
    <property type="evidence" value="ECO:0007669"/>
    <property type="project" value="UniProtKB-KW"/>
</dbReference>